<keyword evidence="3" id="KW-0498">Mitosis</keyword>
<dbReference type="AlphaFoldDB" id="A0A8C8GPJ3"/>
<dbReference type="Proteomes" id="UP000694402">
    <property type="component" value="Unassembled WGS sequence"/>
</dbReference>
<dbReference type="GO" id="GO:0051301">
    <property type="term" value="P:cell division"/>
    <property type="evidence" value="ECO:0007669"/>
    <property type="project" value="UniProtKB-KW"/>
</dbReference>
<feature type="compositionally biased region" description="Basic and acidic residues" evidence="7">
    <location>
        <begin position="166"/>
        <end position="177"/>
    </location>
</feature>
<dbReference type="GO" id="GO:0005634">
    <property type="term" value="C:nucleus"/>
    <property type="evidence" value="ECO:0007669"/>
    <property type="project" value="UniProtKB-SubCell"/>
</dbReference>
<dbReference type="PANTHER" id="PTHR14222">
    <property type="entry name" value="CONDENSIN"/>
    <property type="match status" value="1"/>
</dbReference>
<dbReference type="GO" id="GO:0000796">
    <property type="term" value="C:condensin complex"/>
    <property type="evidence" value="ECO:0007669"/>
    <property type="project" value="TreeGrafter"/>
</dbReference>
<evidence type="ECO:0000256" key="7">
    <source>
        <dbReference type="SAM" id="MobiDB-lite"/>
    </source>
</evidence>
<dbReference type="SUPFAM" id="SSF48371">
    <property type="entry name" value="ARM repeat"/>
    <property type="match status" value="1"/>
</dbReference>
<evidence type="ECO:0000256" key="6">
    <source>
        <dbReference type="ARBA" id="ARBA00023306"/>
    </source>
</evidence>
<dbReference type="GeneTree" id="ENSGT00940000153566"/>
<reference evidence="9" key="1">
    <citation type="submission" date="2025-08" db="UniProtKB">
        <authorList>
            <consortium name="Ensembl"/>
        </authorList>
    </citation>
    <scope>IDENTIFICATION</scope>
</reference>
<evidence type="ECO:0000256" key="1">
    <source>
        <dbReference type="ARBA" id="ARBA00004123"/>
    </source>
</evidence>
<dbReference type="GO" id="GO:0007076">
    <property type="term" value="P:mitotic chromosome condensation"/>
    <property type="evidence" value="ECO:0007669"/>
    <property type="project" value="InterPro"/>
</dbReference>
<name>A0A8C8GPJ3_ONCTS</name>
<dbReference type="InterPro" id="IPR032682">
    <property type="entry name" value="Cnd1_C"/>
</dbReference>
<keyword evidence="4" id="KW-0226">DNA condensation</keyword>
<dbReference type="InterPro" id="IPR011989">
    <property type="entry name" value="ARM-like"/>
</dbReference>
<evidence type="ECO:0000313" key="10">
    <source>
        <dbReference type="Proteomes" id="UP000694402"/>
    </source>
</evidence>
<keyword evidence="2" id="KW-0132">Cell division</keyword>
<organism evidence="9 10">
    <name type="scientific">Oncorhynchus tshawytscha</name>
    <name type="common">Chinook salmon</name>
    <name type="synonym">Salmo tshawytscha</name>
    <dbReference type="NCBI Taxonomy" id="74940"/>
    <lineage>
        <taxon>Eukaryota</taxon>
        <taxon>Metazoa</taxon>
        <taxon>Chordata</taxon>
        <taxon>Craniata</taxon>
        <taxon>Vertebrata</taxon>
        <taxon>Euteleostomi</taxon>
        <taxon>Actinopterygii</taxon>
        <taxon>Neopterygii</taxon>
        <taxon>Teleostei</taxon>
        <taxon>Protacanthopterygii</taxon>
        <taxon>Salmoniformes</taxon>
        <taxon>Salmonidae</taxon>
        <taxon>Salmoninae</taxon>
        <taxon>Oncorhynchus</taxon>
    </lineage>
</organism>
<evidence type="ECO:0000259" key="8">
    <source>
        <dbReference type="Pfam" id="PF12717"/>
    </source>
</evidence>
<proteinExistence type="predicted"/>
<dbReference type="Gene3D" id="1.25.10.10">
    <property type="entry name" value="Leucine-rich Repeat Variant"/>
    <property type="match status" value="2"/>
</dbReference>
<keyword evidence="6" id="KW-0131">Cell cycle</keyword>
<sequence length="1236" mass="138177">HPMICGLLGSSKELKLIFIDVFCAGWVDAVWDFEFTETEPLDAAIVIKNGSKEFKTLYSHLLPYMTDTEVVWTVFGDNGVSVKSLVAVLSYFVLGGKSKTASVQQRISALQASSLYLLLLGIPGSVVNKMFHQILFDTCLNTVSNCWPQSLVKKRKKDTLKSSQADGKRSKPHRKDDDEMDVDEDEEQDEEVHLSPQDLLKIREGVVLLVKSLLRLLLKFPLKDEPQSADNCVQVILDSASIYRDIDDMRTMPELAYYGLWLLCSSNHGDEKVSLRRVFHRVLYVILMMSKGESGKPSLMMATQAVLAARDQAIGFVSHVVDELKEPALPFLRILLQHISFRMVDKTDYRTRGAQAVAKLLAKMPCGDYASFIKWLFDYSRQSKVAYRMFALDVSMALLEQPEREANENVDTELVSFLSHRFLVHNMVFGRRSDASPTVRGHALTCLAQCLELPSMNATRSIKELFSTSASLTHTHLHMHVHMHKAPNTSCAMMGLLKHNVIMLSEGNLTVLSERTRDPALSVKKKALQCLMDLLTAHPENSLVQKAWLRGVVPAVVDAESSVQEKALECLEQTILSQVKSHGSYSYRDAQQTLTWDLLGLLCDHCQDLGRYFSRAFTVWSKQNKFTAAFINNLISHTEAEHAAGAWLLLSKVASSCPRLDYGKILDAWDDLVRSVSKNVTVTTSCHILCVIGDIGEHLNEDTKSRIKLNYALQTFLNQHCGELVSVCEAYLSGVILNENGAQNLNEDLVVKHLYTLGVASLHCPSKVGKRIVLLVQSVLTSSVEQQSEGSEELACSQPLSQFKASSMPSSVRAHAVITLGKLCLQHEELTRKYLPAFARELELCSELAVRSNVVVVMCDLCVRYTNMVDRYVPNVSACLRDKEPLIRKQTLTMLTNLLQEEFVKWKGSLFFRFIAVLVDSDPTIASLCEYCLVHLLLKKNPVMFSQHFIECIFHFNSYEKHKTYNKFPQAASEKAKFSLKGAQNKERRFTIYRFLLVHFTDAHAYRMYAPFVSLTHMLSLPLLLFHSCFVDGELPLDGDGAVVLAETFGILSLKEIKLSALSGAVGAGGDEPQEDEQMAMAKAVMQVAQKKVVSQVQKKVFIESMIPIIINLKSMLEQKRSPVLKDLMGYLQLTMQDYRSEVKEFFAADEQLAVEMEYNLKMYEKEMEAQMAHCSLGGDAASGGTPVSTRSWAPLPLLLPTGSSKRALPRPSPSAPATCSPKDLPSQTGTALSCI</sequence>
<evidence type="ECO:0000256" key="5">
    <source>
        <dbReference type="ARBA" id="ARBA00023242"/>
    </source>
</evidence>
<accession>A0A8C8GPJ3</accession>
<dbReference type="Pfam" id="PF12717">
    <property type="entry name" value="Cnd1"/>
    <property type="match status" value="1"/>
</dbReference>
<dbReference type="InterPro" id="IPR026971">
    <property type="entry name" value="CND1/NCAPD3"/>
</dbReference>
<dbReference type="PANTHER" id="PTHR14222:SF1">
    <property type="entry name" value="CONDENSIN-2 COMPLEX SUBUNIT D3"/>
    <property type="match status" value="1"/>
</dbReference>
<dbReference type="GO" id="GO:0010032">
    <property type="term" value="P:meiotic chromosome condensation"/>
    <property type="evidence" value="ECO:0007669"/>
    <property type="project" value="TreeGrafter"/>
</dbReference>
<evidence type="ECO:0000256" key="2">
    <source>
        <dbReference type="ARBA" id="ARBA00022618"/>
    </source>
</evidence>
<feature type="region of interest" description="Disordered" evidence="7">
    <location>
        <begin position="1203"/>
        <end position="1236"/>
    </location>
</feature>
<evidence type="ECO:0000313" key="9">
    <source>
        <dbReference type="Ensembl" id="ENSOTSP00005054126.2"/>
    </source>
</evidence>
<dbReference type="GO" id="GO:0042393">
    <property type="term" value="F:histone binding"/>
    <property type="evidence" value="ECO:0007669"/>
    <property type="project" value="TreeGrafter"/>
</dbReference>
<dbReference type="Ensembl" id="ENSOTST00005058959.2">
    <property type="protein sequence ID" value="ENSOTSP00005054126.2"/>
    <property type="gene ID" value="ENSOTSG00005024477.2"/>
</dbReference>
<keyword evidence="5" id="KW-0539">Nucleus</keyword>
<dbReference type="InterPro" id="IPR016024">
    <property type="entry name" value="ARM-type_fold"/>
</dbReference>
<comment type="subcellular location">
    <subcellularLocation>
        <location evidence="1">Nucleus</location>
    </subcellularLocation>
</comment>
<reference evidence="9" key="2">
    <citation type="submission" date="2025-09" db="UniProtKB">
        <authorList>
            <consortium name="Ensembl"/>
        </authorList>
    </citation>
    <scope>IDENTIFICATION</scope>
</reference>
<dbReference type="FunFam" id="1.25.10.10:FF:000613">
    <property type="entry name" value="Condensin-2 complex subunit D3"/>
    <property type="match status" value="1"/>
</dbReference>
<keyword evidence="10" id="KW-1185">Reference proteome</keyword>
<feature type="compositionally biased region" description="Polar residues" evidence="7">
    <location>
        <begin position="1226"/>
        <end position="1236"/>
    </location>
</feature>
<gene>
    <name evidence="9" type="primary">NCAPD3</name>
</gene>
<feature type="region of interest" description="Disordered" evidence="7">
    <location>
        <begin position="157"/>
        <end position="193"/>
    </location>
</feature>
<feature type="domain" description="Condensin complex subunit 1 C-terminal" evidence="8">
    <location>
        <begin position="850"/>
        <end position="964"/>
    </location>
</feature>
<feature type="compositionally biased region" description="Acidic residues" evidence="7">
    <location>
        <begin position="178"/>
        <end position="190"/>
    </location>
</feature>
<evidence type="ECO:0000256" key="3">
    <source>
        <dbReference type="ARBA" id="ARBA00022776"/>
    </source>
</evidence>
<dbReference type="GO" id="GO:0000779">
    <property type="term" value="C:condensed chromosome, centromeric region"/>
    <property type="evidence" value="ECO:0007669"/>
    <property type="project" value="TreeGrafter"/>
</dbReference>
<evidence type="ECO:0000256" key="4">
    <source>
        <dbReference type="ARBA" id="ARBA00023067"/>
    </source>
</evidence>
<protein>
    <recommendedName>
        <fullName evidence="8">Condensin complex subunit 1 C-terminal domain-containing protein</fullName>
    </recommendedName>
</protein>